<reference evidence="4 5" key="1">
    <citation type="journal article" date="2019" name="Int. J. Syst. Evol. Microbiol.">
        <title>The Global Catalogue of Microorganisms (GCM) 10K type strain sequencing project: providing services to taxonomists for standard genome sequencing and annotation.</title>
        <authorList>
            <consortium name="The Broad Institute Genomics Platform"/>
            <consortium name="The Broad Institute Genome Sequencing Center for Infectious Disease"/>
            <person name="Wu L."/>
            <person name="Ma J."/>
        </authorList>
    </citation>
    <scope>NUCLEOTIDE SEQUENCE [LARGE SCALE GENOMIC DNA]</scope>
    <source>
        <strain evidence="4 5">JCM 13022</strain>
    </source>
</reference>
<dbReference type="InterPro" id="IPR003010">
    <property type="entry name" value="C-N_Hydrolase"/>
</dbReference>
<dbReference type="Gene3D" id="3.60.110.10">
    <property type="entry name" value="Carbon-nitrogen hydrolase"/>
    <property type="match status" value="1"/>
</dbReference>
<dbReference type="InterPro" id="IPR050345">
    <property type="entry name" value="Aliph_Amidase/BUP"/>
</dbReference>
<dbReference type="RefSeq" id="WP_253859065.1">
    <property type="nucleotide sequence ID" value="NZ_BAAALM010000012.1"/>
</dbReference>
<dbReference type="InterPro" id="IPR036526">
    <property type="entry name" value="C-N_Hydrolase_sf"/>
</dbReference>
<sequence length="279" mass="30049">MTRVACAEFAPVVGDPVGNRRRVADWITRAREQGADLAVLPELATSGYVFADTAEARAAAMAADDVTLAEWARVAGEMSVVAGFCELGDDGALYNSAVVLHGGRVQAVYRKTHLWDRERLVFRPGAEPAPVVEVAGRRVGVLICYDLEFPEMPRSLALRGAELLVAPVNWPVVPRPEGERPPEVVQAMAAARTNRVFMAVCDRGGTERGQEWTRGTVVIDEAGWIVAGGDAATGEERLVVADLTLSRARNKAISAHNDVLSDRRPELYGYPDARGMSAG</sequence>
<dbReference type="Pfam" id="PF00795">
    <property type="entry name" value="CN_hydrolase"/>
    <property type="match status" value="1"/>
</dbReference>
<organism evidence="4 5">
    <name type="scientific">Prauserella alba</name>
    <dbReference type="NCBI Taxonomy" id="176898"/>
    <lineage>
        <taxon>Bacteria</taxon>
        <taxon>Bacillati</taxon>
        <taxon>Actinomycetota</taxon>
        <taxon>Actinomycetes</taxon>
        <taxon>Pseudonocardiales</taxon>
        <taxon>Pseudonocardiaceae</taxon>
        <taxon>Prauserella</taxon>
    </lineage>
</organism>
<comment type="similarity">
    <text evidence="1">Belongs to the carbon-nitrogen hydrolase superfamily. NIT1/NIT2 family.</text>
</comment>
<dbReference type="PANTHER" id="PTHR43674">
    <property type="entry name" value="NITRILASE C965.09-RELATED"/>
    <property type="match status" value="1"/>
</dbReference>
<feature type="domain" description="CN hydrolase" evidence="3">
    <location>
        <begin position="2"/>
        <end position="245"/>
    </location>
</feature>
<proteinExistence type="inferred from homology"/>
<dbReference type="EMBL" id="BAAALM010000012">
    <property type="protein sequence ID" value="GAA1210983.1"/>
    <property type="molecule type" value="Genomic_DNA"/>
</dbReference>
<comment type="caution">
    <text evidence="4">The sequence shown here is derived from an EMBL/GenBank/DDBJ whole genome shotgun (WGS) entry which is preliminary data.</text>
</comment>
<dbReference type="PANTHER" id="PTHR43674:SF2">
    <property type="entry name" value="BETA-UREIDOPROPIONASE"/>
    <property type="match status" value="1"/>
</dbReference>
<evidence type="ECO:0000256" key="2">
    <source>
        <dbReference type="ARBA" id="ARBA00022801"/>
    </source>
</evidence>
<keyword evidence="2" id="KW-0378">Hydrolase</keyword>
<evidence type="ECO:0000313" key="5">
    <source>
        <dbReference type="Proteomes" id="UP001500467"/>
    </source>
</evidence>
<name>A0ABN1VL91_9PSEU</name>
<evidence type="ECO:0000256" key="1">
    <source>
        <dbReference type="ARBA" id="ARBA00010613"/>
    </source>
</evidence>
<accession>A0ABN1VL91</accession>
<evidence type="ECO:0000259" key="3">
    <source>
        <dbReference type="PROSITE" id="PS50263"/>
    </source>
</evidence>
<dbReference type="SUPFAM" id="SSF56317">
    <property type="entry name" value="Carbon-nitrogen hydrolase"/>
    <property type="match status" value="1"/>
</dbReference>
<dbReference type="PROSITE" id="PS01227">
    <property type="entry name" value="UPF0012"/>
    <property type="match status" value="1"/>
</dbReference>
<dbReference type="InterPro" id="IPR001110">
    <property type="entry name" value="UPF0012_CS"/>
</dbReference>
<protein>
    <submittedName>
        <fullName evidence="4">Nitrilase family protein</fullName>
    </submittedName>
</protein>
<dbReference type="PROSITE" id="PS50263">
    <property type="entry name" value="CN_HYDROLASE"/>
    <property type="match status" value="1"/>
</dbReference>
<keyword evidence="5" id="KW-1185">Reference proteome</keyword>
<gene>
    <name evidence="4" type="ORF">GCM10009675_34700</name>
</gene>
<dbReference type="Proteomes" id="UP001500467">
    <property type="component" value="Unassembled WGS sequence"/>
</dbReference>
<evidence type="ECO:0000313" key="4">
    <source>
        <dbReference type="EMBL" id="GAA1210983.1"/>
    </source>
</evidence>